<name>A0A286RHF4_9BACT</name>
<dbReference type="RefSeq" id="WP_168175838.1">
    <property type="nucleotide sequence ID" value="NZ_CP018477.1"/>
</dbReference>
<sequence>MSENRPMRPPLFTQIDVSQATPPPAPPPAGSLAEVAMLLRQLLAIEQRQTKLLEDLVNHVQNTQRQRAIELGQWRQANPHLARKCREAAEALARVQTEFLHQLTKEVNENFDALLDGEFMFTEFVDRFGPRMAHLNSILQVLTQLSSPPPAPNSSNNNSP</sequence>
<evidence type="ECO:0000313" key="1">
    <source>
        <dbReference type="EMBL" id="ASV75356.1"/>
    </source>
</evidence>
<organism evidence="1 2">
    <name type="scientific">Thermogutta terrifontis</name>
    <dbReference type="NCBI Taxonomy" id="1331910"/>
    <lineage>
        <taxon>Bacteria</taxon>
        <taxon>Pseudomonadati</taxon>
        <taxon>Planctomycetota</taxon>
        <taxon>Planctomycetia</taxon>
        <taxon>Pirellulales</taxon>
        <taxon>Thermoguttaceae</taxon>
        <taxon>Thermogutta</taxon>
    </lineage>
</organism>
<proteinExistence type="predicted"/>
<dbReference type="Proteomes" id="UP000215086">
    <property type="component" value="Chromosome"/>
</dbReference>
<dbReference type="AlphaFoldDB" id="A0A286RHF4"/>
<protein>
    <submittedName>
        <fullName evidence="1">Uncharacterized protein</fullName>
    </submittedName>
</protein>
<dbReference type="KEGG" id="ttf:THTE_2754"/>
<reference evidence="1 2" key="1">
    <citation type="journal article" name="Front. Microbiol.">
        <title>Sugar Metabolism of the First Thermophilic Planctomycete Thermogutta terrifontis: Comparative Genomic and Transcriptomic Approaches.</title>
        <authorList>
            <person name="Elcheninov A.G."/>
            <person name="Menzel P."/>
            <person name="Gudbergsdottir S.R."/>
            <person name="Slesarev A.I."/>
            <person name="Kadnikov V.V."/>
            <person name="Krogh A."/>
            <person name="Bonch-Osmolovskaya E.A."/>
            <person name="Peng X."/>
            <person name="Kublanov I.V."/>
        </authorList>
    </citation>
    <scope>NUCLEOTIDE SEQUENCE [LARGE SCALE GENOMIC DNA]</scope>
    <source>
        <strain evidence="1 2">R1</strain>
    </source>
</reference>
<evidence type="ECO:0000313" key="2">
    <source>
        <dbReference type="Proteomes" id="UP000215086"/>
    </source>
</evidence>
<dbReference type="EMBL" id="CP018477">
    <property type="protein sequence ID" value="ASV75356.1"/>
    <property type="molecule type" value="Genomic_DNA"/>
</dbReference>
<gene>
    <name evidence="1" type="ORF">THTE_2754</name>
</gene>
<keyword evidence="2" id="KW-1185">Reference proteome</keyword>
<accession>A0A286RHF4</accession>